<keyword evidence="3" id="KW-1185">Reference proteome</keyword>
<proteinExistence type="predicted"/>
<gene>
    <name evidence="2" type="ORF">WN944_027546</name>
</gene>
<reference evidence="2 3" key="1">
    <citation type="submission" date="2024-05" db="EMBL/GenBank/DDBJ databases">
        <title>Haplotype-resolved chromosome-level genome assembly of Huyou (Citrus changshanensis).</title>
        <authorList>
            <person name="Miao C."/>
            <person name="Chen W."/>
            <person name="Wu Y."/>
            <person name="Wang L."/>
            <person name="Zhao S."/>
            <person name="Grierson D."/>
            <person name="Xu C."/>
            <person name="Chen K."/>
        </authorList>
    </citation>
    <scope>NUCLEOTIDE SEQUENCE [LARGE SCALE GENOMIC DNA]</scope>
    <source>
        <strain evidence="2">01-14</strain>
        <tissue evidence="2">Leaf</tissue>
    </source>
</reference>
<organism evidence="2 3">
    <name type="scientific">Citrus x changshan-huyou</name>
    <dbReference type="NCBI Taxonomy" id="2935761"/>
    <lineage>
        <taxon>Eukaryota</taxon>
        <taxon>Viridiplantae</taxon>
        <taxon>Streptophyta</taxon>
        <taxon>Embryophyta</taxon>
        <taxon>Tracheophyta</taxon>
        <taxon>Spermatophyta</taxon>
        <taxon>Magnoliopsida</taxon>
        <taxon>eudicotyledons</taxon>
        <taxon>Gunneridae</taxon>
        <taxon>Pentapetalae</taxon>
        <taxon>rosids</taxon>
        <taxon>malvids</taxon>
        <taxon>Sapindales</taxon>
        <taxon>Rutaceae</taxon>
        <taxon>Aurantioideae</taxon>
        <taxon>Citrus</taxon>
    </lineage>
</organism>
<comment type="caution">
    <text evidence="2">The sequence shown here is derived from an EMBL/GenBank/DDBJ whole genome shotgun (WGS) entry which is preliminary data.</text>
</comment>
<dbReference type="Proteomes" id="UP001428341">
    <property type="component" value="Unassembled WGS sequence"/>
</dbReference>
<protein>
    <submittedName>
        <fullName evidence="2">Uncharacterized protein</fullName>
    </submittedName>
</protein>
<name>A0AAP0LM39_9ROSI</name>
<feature type="coiled-coil region" evidence="1">
    <location>
        <begin position="56"/>
        <end position="83"/>
    </location>
</feature>
<evidence type="ECO:0000313" key="3">
    <source>
        <dbReference type="Proteomes" id="UP001428341"/>
    </source>
</evidence>
<keyword evidence="1" id="KW-0175">Coiled coil</keyword>
<sequence length="123" mass="14432">MAAAAQSQQSDSSSVNSRFATGTPYPNHLLNLLKIALRRTIIYNSRSKKIKEKSVYRKNEKKLQRVFRKAARLETELEKYYVRKKIIKWVVEDYTQIDGDDPRKKKLRKIDITLLINSLELGY</sequence>
<accession>A0AAP0LM39</accession>
<evidence type="ECO:0000313" key="2">
    <source>
        <dbReference type="EMBL" id="KAK9175539.1"/>
    </source>
</evidence>
<dbReference type="EMBL" id="JBCGBO010000025">
    <property type="protein sequence ID" value="KAK9175539.1"/>
    <property type="molecule type" value="Genomic_DNA"/>
</dbReference>
<evidence type="ECO:0000256" key="1">
    <source>
        <dbReference type="SAM" id="Coils"/>
    </source>
</evidence>
<dbReference type="AlphaFoldDB" id="A0AAP0LM39"/>